<proteinExistence type="inferred from homology"/>
<dbReference type="EMBL" id="CP034348">
    <property type="protein sequence ID" value="QGX97936.1"/>
    <property type="molecule type" value="Genomic_DNA"/>
</dbReference>
<evidence type="ECO:0000256" key="4">
    <source>
        <dbReference type="RuleBase" id="RU000363"/>
    </source>
</evidence>
<gene>
    <name evidence="5" type="ORF">EI983_06455</name>
</gene>
<evidence type="ECO:0000313" key="5">
    <source>
        <dbReference type="EMBL" id="QGX97936.1"/>
    </source>
</evidence>
<dbReference type="SUPFAM" id="SSF51735">
    <property type="entry name" value="NAD(P)-binding Rossmann-fold domains"/>
    <property type="match status" value="1"/>
</dbReference>
<keyword evidence="6" id="KW-1185">Reference proteome</keyword>
<accession>A0A6I6IRP4</accession>
<dbReference type="PRINTS" id="PR00081">
    <property type="entry name" value="GDHRDH"/>
</dbReference>
<dbReference type="PANTHER" id="PTHR43963:SF6">
    <property type="entry name" value="CHAIN DEHYDROGENASE FAMILY PROTEIN, PUTATIVE (AFU_ORTHOLOGUE AFUA_3G15350)-RELATED"/>
    <property type="match status" value="1"/>
</dbReference>
<organism evidence="5 6">
    <name type="scientific">Roseovarius faecimaris</name>
    <dbReference type="NCBI Taxonomy" id="2494550"/>
    <lineage>
        <taxon>Bacteria</taxon>
        <taxon>Pseudomonadati</taxon>
        <taxon>Pseudomonadota</taxon>
        <taxon>Alphaproteobacteria</taxon>
        <taxon>Rhodobacterales</taxon>
        <taxon>Roseobacteraceae</taxon>
        <taxon>Roseovarius</taxon>
    </lineage>
</organism>
<dbReference type="Pfam" id="PF00106">
    <property type="entry name" value="adh_short"/>
    <property type="match status" value="1"/>
</dbReference>
<keyword evidence="2" id="KW-0521">NADP</keyword>
<dbReference type="InterPro" id="IPR036291">
    <property type="entry name" value="NAD(P)-bd_dom_sf"/>
</dbReference>
<dbReference type="KEGG" id="rom:EI983_06455"/>
<comment type="similarity">
    <text evidence="1 4">Belongs to the short-chain dehydrogenases/reductases (SDR) family.</text>
</comment>
<evidence type="ECO:0000256" key="2">
    <source>
        <dbReference type="ARBA" id="ARBA00022857"/>
    </source>
</evidence>
<dbReference type="PANTHER" id="PTHR43963">
    <property type="entry name" value="CARBONYL REDUCTASE 1-RELATED"/>
    <property type="match status" value="1"/>
</dbReference>
<sequence length="223" mass="23897">MFDRLDPARRTALVTGGNRGIGKAIARGLLERDLNVIIACRDAEDGTRVADEMGAHFVYCDLSAPMVLPPEGAEVDVLVNNAGVCFDAPLLSRKAEFEEVMNVMVTGPYELIRQVVPGMRQRGYGRIVNVSSGWGSFGEGLEGPGAYGVAKAALNALTVAVAREVPDDIKVNAMCPGWVRTRMGGQGATRSPEEGADTALWLACLDDDGPTGGFFRDRKPIDW</sequence>
<evidence type="ECO:0000256" key="3">
    <source>
        <dbReference type="ARBA" id="ARBA00023002"/>
    </source>
</evidence>
<name>A0A6I6IRP4_9RHOB</name>
<evidence type="ECO:0000313" key="6">
    <source>
        <dbReference type="Proteomes" id="UP000428330"/>
    </source>
</evidence>
<dbReference type="RefSeq" id="WP_157706568.1">
    <property type="nucleotide sequence ID" value="NZ_CP034348.1"/>
</dbReference>
<keyword evidence="3" id="KW-0560">Oxidoreductase</keyword>
<reference evidence="6" key="1">
    <citation type="submission" date="2018-12" db="EMBL/GenBank/DDBJ databases">
        <title>Complete genome sequence of Roseovarius sp. MME-070.</title>
        <authorList>
            <person name="Nam Y.-D."/>
            <person name="Kang J."/>
            <person name="Chung W.-H."/>
            <person name="Park Y.S."/>
        </authorList>
    </citation>
    <scope>NUCLEOTIDE SEQUENCE [LARGE SCALE GENOMIC DNA]</scope>
    <source>
        <strain evidence="6">MME-070</strain>
    </source>
</reference>
<dbReference type="Proteomes" id="UP000428330">
    <property type="component" value="Chromosome"/>
</dbReference>
<protein>
    <submittedName>
        <fullName evidence="5">SDR family NAD(P)-dependent oxidoreductase</fullName>
    </submittedName>
</protein>
<dbReference type="OrthoDB" id="7593130at2"/>
<evidence type="ECO:0000256" key="1">
    <source>
        <dbReference type="ARBA" id="ARBA00006484"/>
    </source>
</evidence>
<dbReference type="InterPro" id="IPR002347">
    <property type="entry name" value="SDR_fam"/>
</dbReference>
<dbReference type="Gene3D" id="3.40.50.720">
    <property type="entry name" value="NAD(P)-binding Rossmann-like Domain"/>
    <property type="match status" value="1"/>
</dbReference>
<dbReference type="AlphaFoldDB" id="A0A6I6IRP4"/>
<dbReference type="GO" id="GO:0016491">
    <property type="term" value="F:oxidoreductase activity"/>
    <property type="evidence" value="ECO:0007669"/>
    <property type="project" value="UniProtKB-KW"/>
</dbReference>
<dbReference type="PRINTS" id="PR00080">
    <property type="entry name" value="SDRFAMILY"/>
</dbReference>